<dbReference type="GO" id="GO:0071897">
    <property type="term" value="P:DNA biosynthetic process"/>
    <property type="evidence" value="ECO:0007669"/>
    <property type="project" value="UniProtKB-KW"/>
</dbReference>
<sequence>ITMKAHVARMQYYVTVNFYPDSADPGEVFVKVAKEGSTIAGFVDALAITISIALQHGVKWEVLGEKYLHTVFEPRDDESSSLVDGIAKTISSIIKLRKETLK</sequence>
<accession>A0A0F8YRL5</accession>
<dbReference type="InterPro" id="IPR024434">
    <property type="entry name" value="TSCPD_dom"/>
</dbReference>
<dbReference type="GO" id="GO:0004748">
    <property type="term" value="F:ribonucleoside-diphosphate reductase activity, thioredoxin disulfide as acceptor"/>
    <property type="evidence" value="ECO:0007669"/>
    <property type="project" value="UniProtKB-EC"/>
</dbReference>
<feature type="non-terminal residue" evidence="7">
    <location>
        <position position="1"/>
    </location>
</feature>
<dbReference type="Pfam" id="PF12637">
    <property type="entry name" value="TSCPD"/>
    <property type="match status" value="1"/>
</dbReference>
<evidence type="ECO:0000256" key="5">
    <source>
        <dbReference type="ARBA" id="ARBA00047754"/>
    </source>
</evidence>
<dbReference type="AlphaFoldDB" id="A0A0F8YRL5"/>
<dbReference type="GO" id="GO:0000166">
    <property type="term" value="F:nucleotide binding"/>
    <property type="evidence" value="ECO:0007669"/>
    <property type="project" value="UniProtKB-KW"/>
</dbReference>
<protein>
    <recommendedName>
        <fullName evidence="2">ribonucleoside-diphosphate reductase</fullName>
        <ecNumber evidence="2">1.17.4.1</ecNumber>
    </recommendedName>
</protein>
<name>A0A0F8YRL5_9ZZZZ</name>
<reference evidence="7" key="1">
    <citation type="journal article" date="2015" name="Nature">
        <title>Complex archaea that bridge the gap between prokaryotes and eukaryotes.</title>
        <authorList>
            <person name="Spang A."/>
            <person name="Saw J.H."/>
            <person name="Jorgensen S.L."/>
            <person name="Zaremba-Niedzwiedzka K."/>
            <person name="Martijn J."/>
            <person name="Lind A.E."/>
            <person name="van Eijk R."/>
            <person name="Schleper C."/>
            <person name="Guy L."/>
            <person name="Ettema T.J."/>
        </authorList>
    </citation>
    <scope>NUCLEOTIDE SEQUENCE</scope>
</reference>
<comment type="similarity">
    <text evidence="1">Belongs to the ribonucleoside diphosphate reductase class-2 family.</text>
</comment>
<evidence type="ECO:0000256" key="1">
    <source>
        <dbReference type="ARBA" id="ARBA00007405"/>
    </source>
</evidence>
<evidence type="ECO:0000256" key="3">
    <source>
        <dbReference type="ARBA" id="ARBA00022634"/>
    </source>
</evidence>
<evidence type="ECO:0000313" key="7">
    <source>
        <dbReference type="EMBL" id="KKK84047.1"/>
    </source>
</evidence>
<keyword evidence="4" id="KW-0547">Nucleotide-binding</keyword>
<dbReference type="EC" id="1.17.4.1" evidence="2"/>
<evidence type="ECO:0000256" key="4">
    <source>
        <dbReference type="ARBA" id="ARBA00022741"/>
    </source>
</evidence>
<comment type="catalytic activity">
    <reaction evidence="5">
        <text>a 2'-deoxyribonucleoside 5'-diphosphate + [thioredoxin]-disulfide + H2O = a ribonucleoside 5'-diphosphate + [thioredoxin]-dithiol</text>
        <dbReference type="Rhea" id="RHEA:23252"/>
        <dbReference type="Rhea" id="RHEA-COMP:10698"/>
        <dbReference type="Rhea" id="RHEA-COMP:10700"/>
        <dbReference type="ChEBI" id="CHEBI:15377"/>
        <dbReference type="ChEBI" id="CHEBI:29950"/>
        <dbReference type="ChEBI" id="CHEBI:50058"/>
        <dbReference type="ChEBI" id="CHEBI:57930"/>
        <dbReference type="ChEBI" id="CHEBI:73316"/>
        <dbReference type="EC" id="1.17.4.1"/>
    </reaction>
</comment>
<proteinExistence type="inferred from homology"/>
<evidence type="ECO:0000256" key="2">
    <source>
        <dbReference type="ARBA" id="ARBA00012274"/>
    </source>
</evidence>
<dbReference type="EMBL" id="LAZR01051951">
    <property type="protein sequence ID" value="KKK84047.1"/>
    <property type="molecule type" value="Genomic_DNA"/>
</dbReference>
<comment type="caution">
    <text evidence="7">The sequence shown here is derived from an EMBL/GenBank/DDBJ whole genome shotgun (WGS) entry which is preliminary data.</text>
</comment>
<gene>
    <name evidence="7" type="ORF">LCGC14_2787290</name>
</gene>
<keyword evidence="3" id="KW-0237">DNA synthesis</keyword>
<organism evidence="7">
    <name type="scientific">marine sediment metagenome</name>
    <dbReference type="NCBI Taxonomy" id="412755"/>
    <lineage>
        <taxon>unclassified sequences</taxon>
        <taxon>metagenomes</taxon>
        <taxon>ecological metagenomes</taxon>
    </lineage>
</organism>
<evidence type="ECO:0000259" key="6">
    <source>
        <dbReference type="Pfam" id="PF12637"/>
    </source>
</evidence>
<feature type="domain" description="TSCPD" evidence="6">
    <location>
        <begin position="9"/>
        <end position="91"/>
    </location>
</feature>